<sequence length="187" mass="20331">MGSPVQRRAKPLGRIEAMVTVARVGGRRWMSKSRIPCARHACVLSVTCVVAIGHFIYAVGGYDSHSQLRSMERLNTEQNVWEYMTSMLHPRSALSASVLDGKIWVFGGYDGNQFLSSVEVYDPSHDTWTRTTVMPCGKSGHAVVTSREPVAAIAASATTSTSPSVRPFVQSPPPSPSLAFSAPNEYM</sequence>
<dbReference type="AlphaFoldDB" id="A0A915EV24"/>
<organism evidence="5 6">
    <name type="scientific">Echinococcus canadensis</name>
    <dbReference type="NCBI Taxonomy" id="519352"/>
    <lineage>
        <taxon>Eukaryota</taxon>
        <taxon>Metazoa</taxon>
        <taxon>Spiralia</taxon>
        <taxon>Lophotrochozoa</taxon>
        <taxon>Platyhelminthes</taxon>
        <taxon>Cestoda</taxon>
        <taxon>Eucestoda</taxon>
        <taxon>Cyclophyllidea</taxon>
        <taxon>Taeniidae</taxon>
        <taxon>Echinococcus</taxon>
        <taxon>Echinococcus canadensis group</taxon>
    </lineage>
</organism>
<keyword evidence="4" id="KW-0472">Membrane</keyword>
<keyword evidence="5" id="KW-1185">Reference proteome</keyword>
<dbReference type="InterPro" id="IPR006652">
    <property type="entry name" value="Kelch_1"/>
</dbReference>
<reference evidence="6" key="1">
    <citation type="submission" date="2022-11" db="UniProtKB">
        <authorList>
            <consortium name="WormBaseParasite"/>
        </authorList>
    </citation>
    <scope>IDENTIFICATION</scope>
</reference>
<proteinExistence type="predicted"/>
<keyword evidence="4" id="KW-0812">Transmembrane</keyword>
<keyword evidence="2" id="KW-0677">Repeat</keyword>
<evidence type="ECO:0000256" key="2">
    <source>
        <dbReference type="ARBA" id="ARBA00022737"/>
    </source>
</evidence>
<dbReference type="SMART" id="SM00612">
    <property type="entry name" value="Kelch"/>
    <property type="match status" value="2"/>
</dbReference>
<keyword evidence="1" id="KW-0880">Kelch repeat</keyword>
<dbReference type="Proteomes" id="UP000887562">
    <property type="component" value="Unplaced"/>
</dbReference>
<dbReference type="Gene3D" id="2.120.10.80">
    <property type="entry name" value="Kelch-type beta propeller"/>
    <property type="match status" value="1"/>
</dbReference>
<protein>
    <submittedName>
        <fullName evidence="6">Uncharacterized protein</fullName>
    </submittedName>
</protein>
<keyword evidence="4" id="KW-1133">Transmembrane helix</keyword>
<evidence type="ECO:0000313" key="5">
    <source>
        <dbReference type="Proteomes" id="UP000887562"/>
    </source>
</evidence>
<dbReference type="InterPro" id="IPR015915">
    <property type="entry name" value="Kelch-typ_b-propeller"/>
</dbReference>
<name>A0A915EV24_9CEST</name>
<dbReference type="SUPFAM" id="SSF117281">
    <property type="entry name" value="Kelch motif"/>
    <property type="match status" value="1"/>
</dbReference>
<evidence type="ECO:0000256" key="4">
    <source>
        <dbReference type="SAM" id="Phobius"/>
    </source>
</evidence>
<dbReference type="WBParaSite" id="maker-E.canG7_contigs_1182-snap-gene-0.7-mRNA-1">
    <property type="protein sequence ID" value="maker-E.canG7_contigs_1182-snap-gene-0.7-mRNA-1"/>
    <property type="gene ID" value="EcG7_09090"/>
</dbReference>
<dbReference type="PANTHER" id="PTHR46344">
    <property type="entry name" value="OS02G0202900 PROTEIN"/>
    <property type="match status" value="1"/>
</dbReference>
<dbReference type="PANTHER" id="PTHR46344:SF27">
    <property type="entry name" value="KELCH REPEAT SUPERFAMILY PROTEIN"/>
    <property type="match status" value="1"/>
</dbReference>
<evidence type="ECO:0000313" key="6">
    <source>
        <dbReference type="WBParaSite" id="maker-E.canG7_contigs_1182-snap-gene-0.7-mRNA-1"/>
    </source>
</evidence>
<evidence type="ECO:0000256" key="1">
    <source>
        <dbReference type="ARBA" id="ARBA00022441"/>
    </source>
</evidence>
<feature type="transmembrane region" description="Helical" evidence="4">
    <location>
        <begin position="37"/>
        <end position="60"/>
    </location>
</feature>
<dbReference type="Pfam" id="PF01344">
    <property type="entry name" value="Kelch_1"/>
    <property type="match status" value="2"/>
</dbReference>
<feature type="region of interest" description="Disordered" evidence="3">
    <location>
        <begin position="162"/>
        <end position="187"/>
    </location>
</feature>
<accession>A0A915EV24</accession>
<evidence type="ECO:0000256" key="3">
    <source>
        <dbReference type="SAM" id="MobiDB-lite"/>
    </source>
</evidence>